<comment type="caution">
    <text evidence="2">The sequence shown here is derived from an EMBL/GenBank/DDBJ whole genome shotgun (WGS) entry which is preliminary data.</text>
</comment>
<organism evidence="2 3">
    <name type="scientific">Marinicauda algicola</name>
    <dbReference type="NCBI Taxonomy" id="2029849"/>
    <lineage>
        <taxon>Bacteria</taxon>
        <taxon>Pseudomonadati</taxon>
        <taxon>Pseudomonadota</taxon>
        <taxon>Alphaproteobacteria</taxon>
        <taxon>Maricaulales</taxon>
        <taxon>Maricaulaceae</taxon>
        <taxon>Marinicauda</taxon>
    </lineage>
</organism>
<dbReference type="OrthoDB" id="4725692at2"/>
<dbReference type="Gene3D" id="3.10.180.10">
    <property type="entry name" value="2,3-Dihydroxybiphenyl 1,2-Dioxygenase, domain 1"/>
    <property type="match status" value="1"/>
</dbReference>
<evidence type="ECO:0000313" key="3">
    <source>
        <dbReference type="Proteomes" id="UP000308054"/>
    </source>
</evidence>
<protein>
    <submittedName>
        <fullName evidence="2">VOC family protein</fullName>
    </submittedName>
</protein>
<evidence type="ECO:0000313" key="2">
    <source>
        <dbReference type="EMBL" id="TGY88955.1"/>
    </source>
</evidence>
<dbReference type="EMBL" id="SRXW01000002">
    <property type="protein sequence ID" value="TGY88955.1"/>
    <property type="molecule type" value="Genomic_DNA"/>
</dbReference>
<accession>A0A4S2H0B4</accession>
<dbReference type="PROSITE" id="PS51819">
    <property type="entry name" value="VOC"/>
    <property type="match status" value="1"/>
</dbReference>
<proteinExistence type="predicted"/>
<dbReference type="PANTHER" id="PTHR36113">
    <property type="entry name" value="LYASE, PUTATIVE-RELATED-RELATED"/>
    <property type="match status" value="1"/>
</dbReference>
<dbReference type="InterPro" id="IPR004360">
    <property type="entry name" value="Glyas_Fos-R_dOase_dom"/>
</dbReference>
<gene>
    <name evidence="2" type="ORF">E5163_07420</name>
</gene>
<name>A0A4S2H0B4_9PROT</name>
<feature type="domain" description="VOC" evidence="1">
    <location>
        <begin position="2"/>
        <end position="118"/>
    </location>
</feature>
<dbReference type="InterPro" id="IPR037523">
    <property type="entry name" value="VOC_core"/>
</dbReference>
<dbReference type="Proteomes" id="UP000308054">
    <property type="component" value="Unassembled WGS sequence"/>
</dbReference>
<dbReference type="AlphaFoldDB" id="A0A4S2H0B4"/>
<dbReference type="SUPFAM" id="SSF54593">
    <property type="entry name" value="Glyoxalase/Bleomycin resistance protein/Dihydroxybiphenyl dioxygenase"/>
    <property type="match status" value="1"/>
</dbReference>
<reference evidence="2 3" key="1">
    <citation type="journal article" date="2017" name="Int. J. Syst. Evol. Microbiol.">
        <title>Marinicauda algicola sp. nov., isolated from a marine red alga Rhodosorus marinus.</title>
        <authorList>
            <person name="Jeong S.E."/>
            <person name="Jeon S.H."/>
            <person name="Chun B.H."/>
            <person name="Kim D.W."/>
            <person name="Jeon C.O."/>
        </authorList>
    </citation>
    <scope>NUCLEOTIDE SEQUENCE [LARGE SCALE GENOMIC DNA]</scope>
    <source>
        <strain evidence="2 3">JCM 31718</strain>
    </source>
</reference>
<dbReference type="InterPro" id="IPR051332">
    <property type="entry name" value="Fosfomycin_Res_Enzymes"/>
</dbReference>
<keyword evidence="3" id="KW-1185">Reference proteome</keyword>
<dbReference type="CDD" id="cd06587">
    <property type="entry name" value="VOC"/>
    <property type="match status" value="1"/>
</dbReference>
<dbReference type="InterPro" id="IPR029068">
    <property type="entry name" value="Glyas_Bleomycin-R_OHBP_Dase"/>
</dbReference>
<evidence type="ECO:0000259" key="1">
    <source>
        <dbReference type="PROSITE" id="PS51819"/>
    </source>
</evidence>
<dbReference type="PANTHER" id="PTHR36113:SF1">
    <property type="entry name" value="GLYOXALASE_BLEOMYCIN RESISTANCE PROTEIN_DIOXYGENASE"/>
    <property type="match status" value="1"/>
</dbReference>
<sequence>MMMDHLVLMAGRLEASLAFYEALLPMLGYHKTREHVFVSRSAPAIDLKQAGDETRSYGRYAPGLNHIGFTAPDLETVERIAGAMRTLGFEVPEIQRFGGDRALFLPDPDGLRIEITAYGTGG</sequence>
<dbReference type="Pfam" id="PF00903">
    <property type="entry name" value="Glyoxalase"/>
    <property type="match status" value="1"/>
</dbReference>